<keyword evidence="2" id="KW-1185">Reference proteome</keyword>
<reference evidence="1 2" key="1">
    <citation type="submission" date="2020-08" db="EMBL/GenBank/DDBJ databases">
        <title>Genomic Encyclopedia of Archaeal and Bacterial Type Strains, Phase II (KMG-II): from individual species to whole genera.</title>
        <authorList>
            <person name="Goeker M."/>
        </authorList>
    </citation>
    <scope>NUCLEOTIDE SEQUENCE [LARGE SCALE GENOMIC DNA]</scope>
    <source>
        <strain evidence="1 2">DSM 43850</strain>
    </source>
</reference>
<evidence type="ECO:0000313" key="1">
    <source>
        <dbReference type="EMBL" id="MBA8929492.1"/>
    </source>
</evidence>
<proteinExistence type="predicted"/>
<gene>
    <name evidence="1" type="ORF">BC739_006710</name>
</gene>
<dbReference type="EMBL" id="JACJID010000005">
    <property type="protein sequence ID" value="MBA8929492.1"/>
    <property type="molecule type" value="Genomic_DNA"/>
</dbReference>
<accession>A0ABR6BRH7</accession>
<protein>
    <submittedName>
        <fullName evidence="1">Uncharacterized protein</fullName>
    </submittedName>
</protein>
<comment type="caution">
    <text evidence="1">The sequence shown here is derived from an EMBL/GenBank/DDBJ whole genome shotgun (WGS) entry which is preliminary data.</text>
</comment>
<dbReference type="Proteomes" id="UP000517916">
    <property type="component" value="Unassembled WGS sequence"/>
</dbReference>
<sequence>MVRPFQGDRTTAGKRCRAVRDTGAGQNQLVINDPTTDAAATVAFQ</sequence>
<evidence type="ECO:0000313" key="2">
    <source>
        <dbReference type="Proteomes" id="UP000517916"/>
    </source>
</evidence>
<organism evidence="1 2">
    <name type="scientific">Kutzneria viridogrisea</name>
    <dbReference type="NCBI Taxonomy" id="47990"/>
    <lineage>
        <taxon>Bacteria</taxon>
        <taxon>Bacillati</taxon>
        <taxon>Actinomycetota</taxon>
        <taxon>Actinomycetes</taxon>
        <taxon>Pseudonocardiales</taxon>
        <taxon>Pseudonocardiaceae</taxon>
        <taxon>Kutzneria</taxon>
    </lineage>
</organism>
<name>A0ABR6BRH7_9PSEU</name>